<sequence length="40" mass="3803">MAAPLAVVAVAAAAGSEPTGVVDDSLPLAVGFGLCYKTVA</sequence>
<keyword evidence="2" id="KW-1185">Reference proteome</keyword>
<dbReference type="Proteomes" id="UP001597052">
    <property type="component" value="Unassembled WGS sequence"/>
</dbReference>
<reference evidence="1 2" key="1">
    <citation type="journal article" date="2019" name="Int. J. Syst. Evol. Microbiol.">
        <title>The Global Catalogue of Microorganisms (GCM) 10K type strain sequencing project: providing services to taxonomists for standard genome sequencing and annotation.</title>
        <authorList>
            <consortium name="The Broad Institute Genomics Platform"/>
            <consortium name="The Broad Institute Genome Sequencing Center for Infectious Disease"/>
            <person name="Wu L."/>
            <person name="Ma J."/>
        </authorList>
    </citation>
    <scope>NUCLEOTIDE SEQUENCE [LARGE SCALE GENOMIC DNA]</scope>
    <source>
        <strain evidence="1 2">CGMCC 1.10593</strain>
    </source>
</reference>
<gene>
    <name evidence="1" type="ORF">ACFSBW_01275</name>
</gene>
<dbReference type="AlphaFoldDB" id="A0ABD6D2P5"/>
<comment type="caution">
    <text evidence="1">The sequence shown here is derived from an EMBL/GenBank/DDBJ whole genome shotgun (WGS) entry which is preliminary data.</text>
</comment>
<protein>
    <submittedName>
        <fullName evidence="1">Uncharacterized protein</fullName>
    </submittedName>
</protein>
<dbReference type="RefSeq" id="WP_256397510.1">
    <property type="nucleotide sequence ID" value="NZ_JANHDJ010000007.1"/>
</dbReference>
<evidence type="ECO:0000313" key="1">
    <source>
        <dbReference type="EMBL" id="MFD1640506.1"/>
    </source>
</evidence>
<dbReference type="EMBL" id="JBHUDM010000001">
    <property type="protein sequence ID" value="MFD1640506.1"/>
    <property type="molecule type" value="Genomic_DNA"/>
</dbReference>
<organism evidence="1 2">
    <name type="scientific">Halohasta litorea</name>
    <dbReference type="NCBI Taxonomy" id="869891"/>
    <lineage>
        <taxon>Archaea</taxon>
        <taxon>Methanobacteriati</taxon>
        <taxon>Methanobacteriota</taxon>
        <taxon>Stenosarchaea group</taxon>
        <taxon>Halobacteria</taxon>
        <taxon>Halobacteriales</taxon>
        <taxon>Haloferacaceae</taxon>
        <taxon>Halohasta</taxon>
    </lineage>
</organism>
<evidence type="ECO:0000313" key="2">
    <source>
        <dbReference type="Proteomes" id="UP001597052"/>
    </source>
</evidence>
<proteinExistence type="predicted"/>
<accession>A0ABD6D2P5</accession>
<name>A0ABD6D2P5_9EURY</name>